<dbReference type="EMBL" id="BQNB010015054">
    <property type="protein sequence ID" value="GJT35481.1"/>
    <property type="molecule type" value="Genomic_DNA"/>
</dbReference>
<sequence>MPEMKVVRSPNVEALKEVFGQKVIPLEDEKRSSQLERDGMRHKIIRLGAMNLMLRGDYVNPFPYEWSILVFVEVHHLEMGCIEKGIVSFILKHNVRRLVMGSATDKHYSRKMVDLRSSKAIYVRSHAAASCQIQFVCKGNIIFTRQVLSGQHVHIVPTKSSPSAANQTDTIAQRRYINSFSSNVVLSGKPMHNVPSKSSPSVANQTDIVAQRSLVTEIFFNLCCKLDACYAYVGFIAALLGV</sequence>
<dbReference type="PANTHER" id="PTHR45647">
    <property type="entry name" value="OS02G0152300 PROTEIN"/>
    <property type="match status" value="1"/>
</dbReference>
<dbReference type="InterPro" id="IPR051348">
    <property type="entry name" value="U-box_ubiquitin_ligases"/>
</dbReference>
<comment type="caution">
    <text evidence="4">The sequence shown here is derived from an EMBL/GenBank/DDBJ whole genome shotgun (WGS) entry which is preliminary data.</text>
</comment>
<dbReference type="Proteomes" id="UP001151760">
    <property type="component" value="Unassembled WGS sequence"/>
</dbReference>
<evidence type="ECO:0000256" key="3">
    <source>
        <dbReference type="ARBA" id="ARBA00022786"/>
    </source>
</evidence>
<keyword evidence="3" id="KW-0833">Ubl conjugation pathway</keyword>
<proteinExistence type="predicted"/>
<keyword evidence="5" id="KW-1185">Reference proteome</keyword>
<evidence type="ECO:0000256" key="2">
    <source>
        <dbReference type="ARBA" id="ARBA00012483"/>
    </source>
</evidence>
<accession>A0ABQ5D863</accession>
<organism evidence="4 5">
    <name type="scientific">Tanacetum coccineum</name>
    <dbReference type="NCBI Taxonomy" id="301880"/>
    <lineage>
        <taxon>Eukaryota</taxon>
        <taxon>Viridiplantae</taxon>
        <taxon>Streptophyta</taxon>
        <taxon>Embryophyta</taxon>
        <taxon>Tracheophyta</taxon>
        <taxon>Spermatophyta</taxon>
        <taxon>Magnoliopsida</taxon>
        <taxon>eudicotyledons</taxon>
        <taxon>Gunneridae</taxon>
        <taxon>Pentapetalae</taxon>
        <taxon>asterids</taxon>
        <taxon>campanulids</taxon>
        <taxon>Asterales</taxon>
        <taxon>Asteraceae</taxon>
        <taxon>Asteroideae</taxon>
        <taxon>Anthemideae</taxon>
        <taxon>Anthemidinae</taxon>
        <taxon>Tanacetum</taxon>
    </lineage>
</organism>
<reference evidence="4" key="2">
    <citation type="submission" date="2022-01" db="EMBL/GenBank/DDBJ databases">
        <authorList>
            <person name="Yamashiro T."/>
            <person name="Shiraishi A."/>
            <person name="Satake H."/>
            <person name="Nakayama K."/>
        </authorList>
    </citation>
    <scope>NUCLEOTIDE SEQUENCE</scope>
</reference>
<dbReference type="PANTHER" id="PTHR45647:SF100">
    <property type="entry name" value="U-BOX DOMAIN-CONTAINING PROTEIN 33"/>
    <property type="match status" value="1"/>
</dbReference>
<name>A0ABQ5D863_9ASTR</name>
<dbReference type="EC" id="2.3.2.27" evidence="2"/>
<gene>
    <name evidence="4" type="ORF">Tco_0925900</name>
</gene>
<evidence type="ECO:0000313" key="5">
    <source>
        <dbReference type="Proteomes" id="UP001151760"/>
    </source>
</evidence>
<evidence type="ECO:0000256" key="1">
    <source>
        <dbReference type="ARBA" id="ARBA00000900"/>
    </source>
</evidence>
<protein>
    <recommendedName>
        <fullName evidence="2">RING-type E3 ubiquitin transferase</fullName>
        <ecNumber evidence="2">2.3.2.27</ecNumber>
    </recommendedName>
</protein>
<comment type="catalytic activity">
    <reaction evidence="1">
        <text>S-ubiquitinyl-[E2 ubiquitin-conjugating enzyme]-L-cysteine + [acceptor protein]-L-lysine = [E2 ubiquitin-conjugating enzyme]-L-cysteine + N(6)-ubiquitinyl-[acceptor protein]-L-lysine.</text>
        <dbReference type="EC" id="2.3.2.27"/>
    </reaction>
</comment>
<evidence type="ECO:0000313" key="4">
    <source>
        <dbReference type="EMBL" id="GJT35481.1"/>
    </source>
</evidence>
<reference evidence="4" key="1">
    <citation type="journal article" date="2022" name="Int. J. Mol. Sci.">
        <title>Draft Genome of Tanacetum Coccineum: Genomic Comparison of Closely Related Tanacetum-Family Plants.</title>
        <authorList>
            <person name="Yamashiro T."/>
            <person name="Shiraishi A."/>
            <person name="Nakayama K."/>
            <person name="Satake H."/>
        </authorList>
    </citation>
    <scope>NUCLEOTIDE SEQUENCE</scope>
</reference>